<sequence length="258" mass="27162">MPSHPDLVAAFRSGVWTGALPPGVTARDPAEAARRFAVHRNNVAHGLSEALATRFPVVRRLVGERFFSAMARAFAQAHPPESPVLLAWGGAFPQFLEAFPPATALPYLPDVARLETALGLAYHAGDAEPLSPADLVRLAQEPDTARLGLHPSVQVVASCYAIVSIWRANRPGAPARPVAAVNPETALVLRDRRLDVIAQAISPGDAAFLSQLRDGDTLLAFAAAASVEPGHDPAPLLARLVSAGVLVAPALPPMKDHP</sequence>
<dbReference type="InterPro" id="IPR018640">
    <property type="entry name" value="DUF2063"/>
</dbReference>
<protein>
    <submittedName>
        <fullName evidence="2">DUF2063 domain-containing protein</fullName>
    </submittedName>
</protein>
<evidence type="ECO:0000313" key="2">
    <source>
        <dbReference type="EMBL" id="TNC73087.1"/>
    </source>
</evidence>
<dbReference type="Gene3D" id="1.10.150.690">
    <property type="entry name" value="DUF2063"/>
    <property type="match status" value="1"/>
</dbReference>
<dbReference type="InterPro" id="IPR044922">
    <property type="entry name" value="DUF2063_N_sf"/>
</dbReference>
<organism evidence="2 3">
    <name type="scientific">Rubellimicrobium roseum</name>
    <dbReference type="NCBI Taxonomy" id="687525"/>
    <lineage>
        <taxon>Bacteria</taxon>
        <taxon>Pseudomonadati</taxon>
        <taxon>Pseudomonadota</taxon>
        <taxon>Alphaproteobacteria</taxon>
        <taxon>Rhodobacterales</taxon>
        <taxon>Roseobacteraceae</taxon>
        <taxon>Rubellimicrobium</taxon>
    </lineage>
</organism>
<dbReference type="AlphaFoldDB" id="A0A5C4NK92"/>
<dbReference type="Pfam" id="PF09836">
    <property type="entry name" value="DUF2063"/>
    <property type="match status" value="1"/>
</dbReference>
<name>A0A5C4NK92_9RHOB</name>
<dbReference type="EMBL" id="VDFV01000005">
    <property type="protein sequence ID" value="TNC73087.1"/>
    <property type="molecule type" value="Genomic_DNA"/>
</dbReference>
<accession>A0A5C4NK92</accession>
<comment type="caution">
    <text evidence="2">The sequence shown here is derived from an EMBL/GenBank/DDBJ whole genome shotgun (WGS) entry which is preliminary data.</text>
</comment>
<dbReference type="Proteomes" id="UP000305709">
    <property type="component" value="Unassembled WGS sequence"/>
</dbReference>
<dbReference type="OrthoDB" id="4146344at2"/>
<evidence type="ECO:0000313" key="3">
    <source>
        <dbReference type="Proteomes" id="UP000305709"/>
    </source>
</evidence>
<reference evidence="2 3" key="1">
    <citation type="submission" date="2019-06" db="EMBL/GenBank/DDBJ databases">
        <authorList>
            <person name="Jiang L."/>
        </authorList>
    </citation>
    <scope>NUCLEOTIDE SEQUENCE [LARGE SCALE GENOMIC DNA]</scope>
    <source>
        <strain evidence="2 3">YIM 48858</strain>
    </source>
</reference>
<evidence type="ECO:0000259" key="1">
    <source>
        <dbReference type="Pfam" id="PF09836"/>
    </source>
</evidence>
<dbReference type="RefSeq" id="WP_139080965.1">
    <property type="nucleotide sequence ID" value="NZ_VDFV01000005.1"/>
</dbReference>
<proteinExistence type="predicted"/>
<gene>
    <name evidence="2" type="ORF">FHG71_07300</name>
</gene>
<feature type="domain" description="Putative DNA-binding" evidence="1">
    <location>
        <begin position="28"/>
        <end position="96"/>
    </location>
</feature>
<keyword evidence="3" id="KW-1185">Reference proteome</keyword>